<evidence type="ECO:0000256" key="4">
    <source>
        <dbReference type="ARBA" id="ARBA00023065"/>
    </source>
</evidence>
<dbReference type="STRING" id="1940790.L21SP3_00886"/>
<evidence type="ECO:0000256" key="5">
    <source>
        <dbReference type="ARBA" id="ARBA00023136"/>
    </source>
</evidence>
<accession>A0A1Q2HNP5</accession>
<dbReference type="EMBL" id="CP019633">
    <property type="protein sequence ID" value="AQQ09088.1"/>
    <property type="molecule type" value="Genomic_DNA"/>
</dbReference>
<keyword evidence="4 7" id="KW-0406">Ion transport</keyword>
<keyword evidence="6 7" id="KW-0066">ATP synthesis</keyword>
<dbReference type="Proteomes" id="UP000188273">
    <property type="component" value="Chromosome"/>
</dbReference>
<dbReference type="InterPro" id="IPR026015">
    <property type="entry name" value="ATP_synth_OSCP/delta_N_sf"/>
</dbReference>
<dbReference type="KEGG" id="pbu:L21SP3_00886"/>
<gene>
    <name evidence="7 8" type="primary">atpH</name>
    <name evidence="8" type="ORF">L21SP3_00886</name>
</gene>
<keyword evidence="7" id="KW-0139">CF(1)</keyword>
<keyword evidence="3 7" id="KW-0375">Hydrogen ion transport</keyword>
<evidence type="ECO:0000256" key="1">
    <source>
        <dbReference type="ARBA" id="ARBA00004370"/>
    </source>
</evidence>
<dbReference type="PANTHER" id="PTHR11910">
    <property type="entry name" value="ATP SYNTHASE DELTA CHAIN"/>
    <property type="match status" value="1"/>
</dbReference>
<dbReference type="SUPFAM" id="SSF160527">
    <property type="entry name" value="V-type ATPase subunit E-like"/>
    <property type="match status" value="1"/>
</dbReference>
<comment type="function">
    <text evidence="7">This protein is part of the stalk that links CF(0) to CF(1). It either transmits conformational changes from CF(0) to CF(1) or is implicated in proton conduction.</text>
</comment>
<reference evidence="9" key="1">
    <citation type="submission" date="2017-02" db="EMBL/GenBank/DDBJ databases">
        <title>Comparative genomics and description of representatives of a novel lineage of planctomycetes thriving in anoxic sediments.</title>
        <authorList>
            <person name="Spring S."/>
            <person name="Bunk B."/>
            <person name="Sproer C."/>
            <person name="Klenk H.-P."/>
        </authorList>
    </citation>
    <scope>NUCLEOTIDE SEQUENCE [LARGE SCALE GENOMIC DNA]</scope>
    <source>
        <strain evidence="9">L21-RPul-D3</strain>
    </source>
</reference>
<dbReference type="GO" id="GO:0045259">
    <property type="term" value="C:proton-transporting ATP synthase complex"/>
    <property type="evidence" value="ECO:0007669"/>
    <property type="project" value="UniProtKB-KW"/>
</dbReference>
<evidence type="ECO:0000256" key="6">
    <source>
        <dbReference type="ARBA" id="ARBA00023310"/>
    </source>
</evidence>
<evidence type="ECO:0000256" key="7">
    <source>
        <dbReference type="HAMAP-Rule" id="MF_01416"/>
    </source>
</evidence>
<name>A0A1Q2HNP5_9BACT</name>
<dbReference type="RefSeq" id="WP_077539545.1">
    <property type="nucleotide sequence ID" value="NZ_CP019633.1"/>
</dbReference>
<dbReference type="GO" id="GO:0046933">
    <property type="term" value="F:proton-transporting ATP synthase activity, rotational mechanism"/>
    <property type="evidence" value="ECO:0007669"/>
    <property type="project" value="UniProtKB-UniRule"/>
</dbReference>
<dbReference type="OrthoDB" id="9802471at2"/>
<proteinExistence type="inferred from homology"/>
<evidence type="ECO:0000256" key="2">
    <source>
        <dbReference type="ARBA" id="ARBA00022448"/>
    </source>
</evidence>
<evidence type="ECO:0000256" key="3">
    <source>
        <dbReference type="ARBA" id="ARBA00022781"/>
    </source>
</evidence>
<dbReference type="GO" id="GO:0005886">
    <property type="term" value="C:plasma membrane"/>
    <property type="evidence" value="ECO:0007669"/>
    <property type="project" value="UniProtKB-SubCell"/>
</dbReference>
<dbReference type="AlphaFoldDB" id="A0A1Q2HNP5"/>
<evidence type="ECO:0000313" key="9">
    <source>
        <dbReference type="Proteomes" id="UP000188273"/>
    </source>
</evidence>
<evidence type="ECO:0000313" key="8">
    <source>
        <dbReference type="EMBL" id="AQQ09088.1"/>
    </source>
</evidence>
<keyword evidence="2 7" id="KW-0813">Transport</keyword>
<dbReference type="Pfam" id="PF00213">
    <property type="entry name" value="OSCP"/>
    <property type="match status" value="1"/>
</dbReference>
<keyword evidence="9" id="KW-1185">Reference proteome</keyword>
<sequence length="189" mass="21326">MKDFSATAEIYAKPFFEIAKEKGKIQQLFSELEVCAESFTKQKEVLSFFESPFVQTSEKIKAVENALTGKADNFTTGLMVSLARRARISLLPDILKAFEVLEAESRGVEFVKVTLASEPSEETREHIEKRLREVTGKETRFEYHFNPDLIGGVVIEHNGKVVDNSVRSNLNNAVNKITGRIRSRRLKSG</sequence>
<dbReference type="HAMAP" id="MF_01416">
    <property type="entry name" value="ATP_synth_delta_bact"/>
    <property type="match status" value="1"/>
</dbReference>
<dbReference type="PRINTS" id="PR00125">
    <property type="entry name" value="ATPASEDELTA"/>
</dbReference>
<dbReference type="InterPro" id="IPR000711">
    <property type="entry name" value="ATPase_OSCP/dsu"/>
</dbReference>
<comment type="function">
    <text evidence="7">F(1)F(0) ATP synthase produces ATP from ADP in the presence of a proton or sodium gradient. F-type ATPases consist of two structural domains, F(1) containing the extramembraneous catalytic core and F(0) containing the membrane proton channel, linked together by a central stalk and a peripheral stalk. During catalysis, ATP synthesis in the catalytic domain of F(1) is coupled via a rotary mechanism of the central stalk subunits to proton translocation.</text>
</comment>
<dbReference type="Gene3D" id="1.10.520.20">
    <property type="entry name" value="N-terminal domain of the delta subunit of the F1F0-ATP synthase"/>
    <property type="match status" value="1"/>
</dbReference>
<dbReference type="SUPFAM" id="SSF47928">
    <property type="entry name" value="N-terminal domain of the delta subunit of the F1F0-ATP synthase"/>
    <property type="match status" value="1"/>
</dbReference>
<dbReference type="NCBIfam" id="TIGR01145">
    <property type="entry name" value="ATP_synt_delta"/>
    <property type="match status" value="1"/>
</dbReference>
<comment type="similarity">
    <text evidence="7">Belongs to the ATPase delta chain family.</text>
</comment>
<comment type="subcellular location">
    <subcellularLocation>
        <location evidence="7">Cell membrane</location>
        <topology evidence="7">Peripheral membrane protein</topology>
    </subcellularLocation>
    <subcellularLocation>
        <location evidence="1">Membrane</location>
    </subcellularLocation>
</comment>
<keyword evidence="7" id="KW-1003">Cell membrane</keyword>
<protein>
    <recommendedName>
        <fullName evidence="7">ATP synthase subunit delta</fullName>
    </recommendedName>
    <alternativeName>
        <fullName evidence="7">ATP synthase F(1) sector subunit delta</fullName>
    </alternativeName>
    <alternativeName>
        <fullName evidence="7">F-type ATPase subunit delta</fullName>
        <shortName evidence="7">F-ATPase subunit delta</shortName>
    </alternativeName>
</protein>
<organism evidence="8 9">
    <name type="scientific">Sedimentisphaera cyanobacteriorum</name>
    <dbReference type="NCBI Taxonomy" id="1940790"/>
    <lineage>
        <taxon>Bacteria</taxon>
        <taxon>Pseudomonadati</taxon>
        <taxon>Planctomycetota</taxon>
        <taxon>Phycisphaerae</taxon>
        <taxon>Sedimentisphaerales</taxon>
        <taxon>Sedimentisphaeraceae</taxon>
        <taxon>Sedimentisphaera</taxon>
    </lineage>
</organism>
<keyword evidence="5 7" id="KW-0472">Membrane</keyword>